<dbReference type="GeneID" id="54548833"/>
<sequence>MKHVSAKASLSHEERTAAEPRDKGLHPVTIRDITPVNERIRLFKLSAVNARGIKFLPGQWLDVYMPNISKAGGFTVTSSPRYGASTSGTEESVPFVELAIQKSPENPVAAWLWRAHQDILGTVLNVRVGGSFVWPPPGMDEESVTRAVFVAGGVGINPLMSMITHICEDTSSKAHIHLSYSTKMPSSHSEQHQILFLDRIVRLFSNRGSSCSLDLHITGTWDGSKLPQATELARQLMISDPQSGGASFNLPATSVHQTRISMQSLQEAIGPEEGRATSVYYVCGPPNMTDSTVEQLRGTPGIRPERVYCEKWW</sequence>
<dbReference type="PROSITE" id="PS51384">
    <property type="entry name" value="FAD_FR"/>
    <property type="match status" value="1"/>
</dbReference>
<dbReference type="GO" id="GO:0005739">
    <property type="term" value="C:mitochondrion"/>
    <property type="evidence" value="ECO:0007669"/>
    <property type="project" value="TreeGrafter"/>
</dbReference>
<dbReference type="InterPro" id="IPR039261">
    <property type="entry name" value="FNR_nucleotide-bd"/>
</dbReference>
<dbReference type="SUPFAM" id="SSF63380">
    <property type="entry name" value="Riboflavin synthase domain-like"/>
    <property type="match status" value="1"/>
</dbReference>
<dbReference type="SUPFAM" id="SSF52343">
    <property type="entry name" value="Ferredoxin reductase-like, C-terminal NADP-linked domain"/>
    <property type="match status" value="1"/>
</dbReference>
<protein>
    <recommendedName>
        <fullName evidence="4">FAD-binding FR-type domain-containing protein</fullName>
    </recommendedName>
</protein>
<dbReference type="Gene3D" id="2.40.30.10">
    <property type="entry name" value="Translation factors"/>
    <property type="match status" value="1"/>
</dbReference>
<dbReference type="InterPro" id="IPR017927">
    <property type="entry name" value="FAD-bd_FR_type"/>
</dbReference>
<dbReference type="Gene3D" id="3.40.50.80">
    <property type="entry name" value="Nucleotide-binding domain of ferredoxin-NADP reductase (FNR) module"/>
    <property type="match status" value="1"/>
</dbReference>
<gene>
    <name evidence="5" type="ORF">EI97DRAFT_378367</name>
</gene>
<dbReference type="PANTHER" id="PTHR46505:SF1">
    <property type="entry name" value="OXIDOREDUCTASE NAD-BINDING DOMAIN-CONTAINING PROTEIN 1"/>
    <property type="match status" value="1"/>
</dbReference>
<dbReference type="Proteomes" id="UP000800097">
    <property type="component" value="Unassembled WGS sequence"/>
</dbReference>
<dbReference type="GO" id="GO:0016491">
    <property type="term" value="F:oxidoreductase activity"/>
    <property type="evidence" value="ECO:0007669"/>
    <property type="project" value="UniProtKB-KW"/>
</dbReference>
<keyword evidence="6" id="KW-1185">Reference proteome</keyword>
<dbReference type="RefSeq" id="XP_033653397.1">
    <property type="nucleotide sequence ID" value="XM_033795658.1"/>
</dbReference>
<reference evidence="5" key="1">
    <citation type="journal article" date="2020" name="Stud. Mycol.">
        <title>101 Dothideomycetes genomes: a test case for predicting lifestyles and emergence of pathogens.</title>
        <authorList>
            <person name="Haridas S."/>
            <person name="Albert R."/>
            <person name="Binder M."/>
            <person name="Bloem J."/>
            <person name="Labutti K."/>
            <person name="Salamov A."/>
            <person name="Andreopoulos B."/>
            <person name="Baker S."/>
            <person name="Barry K."/>
            <person name="Bills G."/>
            <person name="Bluhm B."/>
            <person name="Cannon C."/>
            <person name="Castanera R."/>
            <person name="Culley D."/>
            <person name="Daum C."/>
            <person name="Ezra D."/>
            <person name="Gonzalez J."/>
            <person name="Henrissat B."/>
            <person name="Kuo A."/>
            <person name="Liang C."/>
            <person name="Lipzen A."/>
            <person name="Lutzoni F."/>
            <person name="Magnuson J."/>
            <person name="Mondo S."/>
            <person name="Nolan M."/>
            <person name="Ohm R."/>
            <person name="Pangilinan J."/>
            <person name="Park H.-J."/>
            <person name="Ramirez L."/>
            <person name="Alfaro M."/>
            <person name="Sun H."/>
            <person name="Tritt A."/>
            <person name="Yoshinaga Y."/>
            <person name="Zwiers L.-H."/>
            <person name="Turgeon B."/>
            <person name="Goodwin S."/>
            <person name="Spatafora J."/>
            <person name="Crous P."/>
            <person name="Grigoriev I."/>
        </authorList>
    </citation>
    <scope>NUCLEOTIDE SEQUENCE</scope>
    <source>
        <strain evidence="5">CBS 379.55</strain>
    </source>
</reference>
<evidence type="ECO:0000259" key="4">
    <source>
        <dbReference type="PROSITE" id="PS51384"/>
    </source>
</evidence>
<evidence type="ECO:0000313" key="6">
    <source>
        <dbReference type="Proteomes" id="UP000800097"/>
    </source>
</evidence>
<evidence type="ECO:0000256" key="2">
    <source>
        <dbReference type="ARBA" id="ARBA00023027"/>
    </source>
</evidence>
<dbReference type="OrthoDB" id="436496at2759"/>
<proteinExistence type="predicted"/>
<accession>A0A6A6JIS8</accession>
<evidence type="ECO:0000256" key="3">
    <source>
        <dbReference type="SAM" id="MobiDB-lite"/>
    </source>
</evidence>
<dbReference type="InterPro" id="IPR052128">
    <property type="entry name" value="Oxidoreductase_NAD-binding"/>
</dbReference>
<dbReference type="PANTHER" id="PTHR46505">
    <property type="entry name" value="OXIDOREDUCTASE NAD-BINDING DOMAIN-CONTAINING PROTEIN 1"/>
    <property type="match status" value="1"/>
</dbReference>
<dbReference type="EMBL" id="ML986495">
    <property type="protein sequence ID" value="KAF2275858.1"/>
    <property type="molecule type" value="Genomic_DNA"/>
</dbReference>
<organism evidence="5 6">
    <name type="scientific">Westerdykella ornata</name>
    <dbReference type="NCBI Taxonomy" id="318751"/>
    <lineage>
        <taxon>Eukaryota</taxon>
        <taxon>Fungi</taxon>
        <taxon>Dikarya</taxon>
        <taxon>Ascomycota</taxon>
        <taxon>Pezizomycotina</taxon>
        <taxon>Dothideomycetes</taxon>
        <taxon>Pleosporomycetidae</taxon>
        <taxon>Pleosporales</taxon>
        <taxon>Sporormiaceae</taxon>
        <taxon>Westerdykella</taxon>
    </lineage>
</organism>
<evidence type="ECO:0000256" key="1">
    <source>
        <dbReference type="ARBA" id="ARBA00023002"/>
    </source>
</evidence>
<keyword evidence="1" id="KW-0560">Oxidoreductase</keyword>
<evidence type="ECO:0000313" key="5">
    <source>
        <dbReference type="EMBL" id="KAF2275858.1"/>
    </source>
</evidence>
<dbReference type="InterPro" id="IPR013121">
    <property type="entry name" value="Fe_red_NAD-bd_6"/>
</dbReference>
<dbReference type="CDD" id="cd00322">
    <property type="entry name" value="FNR_like"/>
    <property type="match status" value="1"/>
</dbReference>
<feature type="domain" description="FAD-binding FR-type" evidence="4">
    <location>
        <begin position="23"/>
        <end position="135"/>
    </location>
</feature>
<dbReference type="Pfam" id="PF08030">
    <property type="entry name" value="NAD_binding_6"/>
    <property type="match status" value="1"/>
</dbReference>
<feature type="region of interest" description="Disordered" evidence="3">
    <location>
        <begin position="1"/>
        <end position="25"/>
    </location>
</feature>
<feature type="compositionally biased region" description="Basic and acidic residues" evidence="3">
    <location>
        <begin position="10"/>
        <end position="25"/>
    </location>
</feature>
<keyword evidence="2" id="KW-0520">NAD</keyword>
<name>A0A6A6JIS8_WESOR</name>
<dbReference type="AlphaFoldDB" id="A0A6A6JIS8"/>
<dbReference type="InterPro" id="IPR017938">
    <property type="entry name" value="Riboflavin_synthase-like_b-brl"/>
</dbReference>